<keyword evidence="3" id="KW-1185">Reference proteome</keyword>
<protein>
    <submittedName>
        <fullName evidence="2">Protein N-acetyltransferase, RimJ/RimL family</fullName>
    </submittedName>
</protein>
<dbReference type="Proteomes" id="UP000236738">
    <property type="component" value="Unassembled WGS sequence"/>
</dbReference>
<evidence type="ECO:0000313" key="2">
    <source>
        <dbReference type="EMBL" id="SEG20657.1"/>
    </source>
</evidence>
<dbReference type="SUPFAM" id="SSF55729">
    <property type="entry name" value="Acyl-CoA N-acyltransferases (Nat)"/>
    <property type="match status" value="1"/>
</dbReference>
<dbReference type="PROSITE" id="PS51186">
    <property type="entry name" value="GNAT"/>
    <property type="match status" value="1"/>
</dbReference>
<dbReference type="AlphaFoldDB" id="A0A1H5YAI6"/>
<keyword evidence="2" id="KW-0808">Transferase</keyword>
<dbReference type="InterPro" id="IPR051531">
    <property type="entry name" value="N-acetyltransferase"/>
</dbReference>
<dbReference type="PANTHER" id="PTHR43792">
    <property type="entry name" value="GNAT FAMILY, PUTATIVE (AFU_ORTHOLOGUE AFUA_3G00765)-RELATED-RELATED"/>
    <property type="match status" value="1"/>
</dbReference>
<dbReference type="GO" id="GO:0016747">
    <property type="term" value="F:acyltransferase activity, transferring groups other than amino-acyl groups"/>
    <property type="evidence" value="ECO:0007669"/>
    <property type="project" value="InterPro"/>
</dbReference>
<dbReference type="InterPro" id="IPR000182">
    <property type="entry name" value="GNAT_dom"/>
</dbReference>
<dbReference type="InterPro" id="IPR016181">
    <property type="entry name" value="Acyl_CoA_acyltransferase"/>
</dbReference>
<feature type="domain" description="N-acetyltransferase" evidence="1">
    <location>
        <begin position="12"/>
        <end position="170"/>
    </location>
</feature>
<organism evidence="2 3">
    <name type="scientific">Halpernia humi</name>
    <dbReference type="NCBI Taxonomy" id="493375"/>
    <lineage>
        <taxon>Bacteria</taxon>
        <taxon>Pseudomonadati</taxon>
        <taxon>Bacteroidota</taxon>
        <taxon>Flavobacteriia</taxon>
        <taxon>Flavobacteriales</taxon>
        <taxon>Weeksellaceae</taxon>
        <taxon>Chryseobacterium group</taxon>
        <taxon>Halpernia</taxon>
    </lineage>
</organism>
<dbReference type="Pfam" id="PF13302">
    <property type="entry name" value="Acetyltransf_3"/>
    <property type="match status" value="1"/>
</dbReference>
<dbReference type="RefSeq" id="WP_185116957.1">
    <property type="nucleotide sequence ID" value="NZ_FNUS01000003.1"/>
</dbReference>
<accession>A0A1H5YAI6</accession>
<dbReference type="Gene3D" id="3.40.630.30">
    <property type="match status" value="1"/>
</dbReference>
<name>A0A1H5YAI6_9FLAO</name>
<sequence length="170" mass="19673">MVKKYILQTERLILKPADINDSEFFLKLYNEPLFIKFIGDRNLKTIADAENYITEKFLPQFEKLGFGNYVIIRKSDGEKIGAVGVFVRDGFEIPDIGFSFLEIYHNKGFGFEAANLLKNYVSEKFNLKKLSAITTTDNISSQKLIEKLGLKYLKMVEFPGDEVLLRYYEN</sequence>
<evidence type="ECO:0000313" key="3">
    <source>
        <dbReference type="Proteomes" id="UP000236738"/>
    </source>
</evidence>
<evidence type="ECO:0000259" key="1">
    <source>
        <dbReference type="PROSITE" id="PS51186"/>
    </source>
</evidence>
<reference evidence="3" key="1">
    <citation type="submission" date="2016-10" db="EMBL/GenBank/DDBJ databases">
        <authorList>
            <person name="Varghese N."/>
            <person name="Submissions S."/>
        </authorList>
    </citation>
    <scope>NUCLEOTIDE SEQUENCE [LARGE SCALE GENOMIC DNA]</scope>
    <source>
        <strain evidence="3">DSM 21580</strain>
    </source>
</reference>
<dbReference type="PANTHER" id="PTHR43792:SF1">
    <property type="entry name" value="N-ACETYLTRANSFERASE DOMAIN-CONTAINING PROTEIN"/>
    <property type="match status" value="1"/>
</dbReference>
<gene>
    <name evidence="2" type="ORF">SAMN05421847_1733</name>
</gene>
<proteinExistence type="predicted"/>
<dbReference type="EMBL" id="FNUS01000003">
    <property type="protein sequence ID" value="SEG20657.1"/>
    <property type="molecule type" value="Genomic_DNA"/>
</dbReference>